<reference evidence="3 4" key="1">
    <citation type="submission" date="2018-11" db="EMBL/GenBank/DDBJ databases">
        <authorList>
            <consortium name="Pathogen Informatics"/>
        </authorList>
    </citation>
    <scope>NUCLEOTIDE SEQUENCE [LARGE SCALE GENOMIC DNA]</scope>
</reference>
<dbReference type="SUPFAM" id="SSF56672">
    <property type="entry name" value="DNA/RNA polymerases"/>
    <property type="match status" value="1"/>
</dbReference>
<dbReference type="InterPro" id="IPR000242">
    <property type="entry name" value="PTP_cat"/>
</dbReference>
<evidence type="ECO:0008006" key="5">
    <source>
        <dbReference type="Google" id="ProtNLM"/>
    </source>
</evidence>
<dbReference type="AlphaFoldDB" id="A0A3P6TUJ5"/>
<proteinExistence type="predicted"/>
<dbReference type="PANTHER" id="PTHR19134:SF449">
    <property type="entry name" value="TYROSINE-PROTEIN PHOSPHATASE 1"/>
    <property type="match status" value="1"/>
</dbReference>
<accession>A0A3P6TUJ5</accession>
<name>A0A3P6TUJ5_DIBLA</name>
<organism evidence="3 4">
    <name type="scientific">Dibothriocephalus latus</name>
    <name type="common">Fish tapeworm</name>
    <name type="synonym">Diphyllobothrium latum</name>
    <dbReference type="NCBI Taxonomy" id="60516"/>
    <lineage>
        <taxon>Eukaryota</taxon>
        <taxon>Metazoa</taxon>
        <taxon>Spiralia</taxon>
        <taxon>Lophotrochozoa</taxon>
        <taxon>Platyhelminthes</taxon>
        <taxon>Cestoda</taxon>
        <taxon>Eucestoda</taxon>
        <taxon>Diphyllobothriidea</taxon>
        <taxon>Diphyllobothriidae</taxon>
        <taxon>Dibothriocephalus</taxon>
    </lineage>
</organism>
<evidence type="ECO:0000313" key="4">
    <source>
        <dbReference type="Proteomes" id="UP000281553"/>
    </source>
</evidence>
<dbReference type="InterPro" id="IPR043502">
    <property type="entry name" value="DNA/RNA_pol_sf"/>
</dbReference>
<dbReference type="Proteomes" id="UP000281553">
    <property type="component" value="Unassembled WGS sequence"/>
</dbReference>
<dbReference type="OrthoDB" id="6249877at2759"/>
<dbReference type="PROSITE" id="PS50055">
    <property type="entry name" value="TYR_PHOSPHATASE_PTP"/>
    <property type="match status" value="1"/>
</dbReference>
<dbReference type="PRINTS" id="PR00700">
    <property type="entry name" value="PRTYPHPHTASE"/>
</dbReference>
<evidence type="ECO:0000259" key="1">
    <source>
        <dbReference type="PROSITE" id="PS50055"/>
    </source>
</evidence>
<protein>
    <recommendedName>
        <fullName evidence="5">Tyrosine-protein phosphatase domain-containing protein</fullName>
    </recommendedName>
</protein>
<dbReference type="InterPro" id="IPR043128">
    <property type="entry name" value="Rev_trsase/Diguanyl_cyclase"/>
</dbReference>
<dbReference type="Gene3D" id="3.10.10.10">
    <property type="entry name" value="HIV Type 1 Reverse Transcriptase, subunit A, domain 1"/>
    <property type="match status" value="1"/>
</dbReference>
<dbReference type="PROSITE" id="PS50056">
    <property type="entry name" value="TYR_PHOSPHATASE_2"/>
    <property type="match status" value="1"/>
</dbReference>
<dbReference type="InterPro" id="IPR029021">
    <property type="entry name" value="Prot-tyrosine_phosphatase-like"/>
</dbReference>
<dbReference type="SMART" id="SM00194">
    <property type="entry name" value="PTPc"/>
    <property type="match status" value="1"/>
</dbReference>
<dbReference type="Pfam" id="PF00102">
    <property type="entry name" value="Y_phosphatase"/>
    <property type="match status" value="1"/>
</dbReference>
<dbReference type="InterPro" id="IPR000387">
    <property type="entry name" value="Tyr_Pase_dom"/>
</dbReference>
<feature type="domain" description="Tyrosine-protein phosphatase" evidence="1">
    <location>
        <begin position="1"/>
        <end position="255"/>
    </location>
</feature>
<dbReference type="Gene3D" id="3.90.190.10">
    <property type="entry name" value="Protein tyrosine phosphatase superfamily"/>
    <property type="match status" value="1"/>
</dbReference>
<dbReference type="Gene3D" id="3.30.70.270">
    <property type="match status" value="1"/>
</dbReference>
<keyword evidence="4" id="KW-1185">Reference proteome</keyword>
<sequence>MDCSPAVANSNYAFKLLTALPCPQANLYADVYVDASYVNRCEYHRTDSFAIVPDFGTVPDFIAATTPMKSTCPQFLTMIAQQCCPLIIHLDGLAETEKFPQNQYWPKEFNEETFTDGVRACNVFAAEVSNHTHWIDRMLEITPSDSGHSWTAEQMQISAWSSRRNPRPDILYDFIMTFLDKMAVHAVNERFGPPIIHASSTDGRVGTFICAVSLLQQLQTNSNYIDVFGTVLSLRKQRSNLVNNKKQLEYLYRFMKYCIAMAITVECEMPSLPVDQAIERTRTVQHRINTGNAAPKHIPSQRIPFHFLEELHNLVENVPHQGMIKPYTSPVQLRCLNAVTVRDSFSLSRPDDLLDSMEGKELFTTLDLSFKLKYIRRSRQDCHYTAIGTIKVKQVTIEFG</sequence>
<dbReference type="EMBL" id="UYRU01045417">
    <property type="protein sequence ID" value="VDK89507.1"/>
    <property type="molecule type" value="Genomic_DNA"/>
</dbReference>
<dbReference type="InterPro" id="IPR003595">
    <property type="entry name" value="Tyr_Pase_cat"/>
</dbReference>
<evidence type="ECO:0000259" key="2">
    <source>
        <dbReference type="PROSITE" id="PS50056"/>
    </source>
</evidence>
<dbReference type="SUPFAM" id="SSF52799">
    <property type="entry name" value="(Phosphotyrosine protein) phosphatases II"/>
    <property type="match status" value="1"/>
</dbReference>
<dbReference type="GO" id="GO:0004725">
    <property type="term" value="F:protein tyrosine phosphatase activity"/>
    <property type="evidence" value="ECO:0007669"/>
    <property type="project" value="InterPro"/>
</dbReference>
<dbReference type="SMART" id="SM00404">
    <property type="entry name" value="PTPc_motif"/>
    <property type="match status" value="1"/>
</dbReference>
<feature type="domain" description="Tyrosine specific protein phosphatases" evidence="2">
    <location>
        <begin position="169"/>
        <end position="249"/>
    </location>
</feature>
<dbReference type="PANTHER" id="PTHR19134">
    <property type="entry name" value="RECEPTOR-TYPE TYROSINE-PROTEIN PHOSPHATASE"/>
    <property type="match status" value="1"/>
</dbReference>
<dbReference type="InterPro" id="IPR050348">
    <property type="entry name" value="Protein-Tyr_Phosphatase"/>
</dbReference>
<dbReference type="CDD" id="cd00047">
    <property type="entry name" value="PTPc"/>
    <property type="match status" value="1"/>
</dbReference>
<gene>
    <name evidence="3" type="ORF">DILT_LOCUS4406</name>
</gene>
<evidence type="ECO:0000313" key="3">
    <source>
        <dbReference type="EMBL" id="VDK89507.1"/>
    </source>
</evidence>